<proteinExistence type="predicted"/>
<evidence type="ECO:0000313" key="1">
    <source>
        <dbReference type="EMBL" id="RWR96304.1"/>
    </source>
</evidence>
<keyword evidence="2" id="KW-1185">Reference proteome</keyword>
<organism evidence="1 2">
    <name type="scientific">Cinnamomum micranthum f. kanehirae</name>
    <dbReference type="NCBI Taxonomy" id="337451"/>
    <lineage>
        <taxon>Eukaryota</taxon>
        <taxon>Viridiplantae</taxon>
        <taxon>Streptophyta</taxon>
        <taxon>Embryophyta</taxon>
        <taxon>Tracheophyta</taxon>
        <taxon>Spermatophyta</taxon>
        <taxon>Magnoliopsida</taxon>
        <taxon>Magnoliidae</taxon>
        <taxon>Laurales</taxon>
        <taxon>Lauraceae</taxon>
        <taxon>Cinnamomum</taxon>
    </lineage>
</organism>
<evidence type="ECO:0000313" key="2">
    <source>
        <dbReference type="Proteomes" id="UP000283530"/>
    </source>
</evidence>
<reference evidence="1 2" key="1">
    <citation type="journal article" date="2019" name="Nat. Plants">
        <title>Stout camphor tree genome fills gaps in understanding of flowering plant genome evolution.</title>
        <authorList>
            <person name="Chaw S.M."/>
            <person name="Liu Y.C."/>
            <person name="Wu Y.W."/>
            <person name="Wang H.Y."/>
            <person name="Lin C.I."/>
            <person name="Wu C.S."/>
            <person name="Ke H.M."/>
            <person name="Chang L.Y."/>
            <person name="Hsu C.Y."/>
            <person name="Yang H.T."/>
            <person name="Sudianto E."/>
            <person name="Hsu M.H."/>
            <person name="Wu K.P."/>
            <person name="Wang L.N."/>
            <person name="Leebens-Mack J.H."/>
            <person name="Tsai I.J."/>
        </authorList>
    </citation>
    <scope>NUCLEOTIDE SEQUENCE [LARGE SCALE GENOMIC DNA]</scope>
    <source>
        <strain evidence="2">cv. Chaw 1501</strain>
        <tissue evidence="1">Young leaves</tissue>
    </source>
</reference>
<dbReference type="InterPro" id="IPR011990">
    <property type="entry name" value="TPR-like_helical_dom_sf"/>
</dbReference>
<sequence length="150" mass="16707">MFSFSLSPSPSIPRHCYSSSTSLVLLFVSRALSCSSSTSTHVKKNLSLLLQGPLSPPHLLQIHARVLRFGVDQDNLIATRLIGRHSTRLALRVFSLLRNPNIFPFNATIRILAETGLFPHAFSLFKTLKIWSLSPNDFTFLFPSQGLLSL</sequence>
<dbReference type="Gene3D" id="1.25.40.10">
    <property type="entry name" value="Tetratricopeptide repeat domain"/>
    <property type="match status" value="1"/>
</dbReference>
<dbReference type="OrthoDB" id="1865464at2759"/>
<dbReference type="AlphaFoldDB" id="A0A3S4PY24"/>
<dbReference type="STRING" id="337451.A0A3S4PY24"/>
<gene>
    <name evidence="1" type="ORF">CKAN_02568600</name>
</gene>
<comment type="caution">
    <text evidence="1">The sequence shown here is derived from an EMBL/GenBank/DDBJ whole genome shotgun (WGS) entry which is preliminary data.</text>
</comment>
<dbReference type="Proteomes" id="UP000283530">
    <property type="component" value="Unassembled WGS sequence"/>
</dbReference>
<dbReference type="EMBL" id="QPKB01000012">
    <property type="protein sequence ID" value="RWR96304.1"/>
    <property type="molecule type" value="Genomic_DNA"/>
</dbReference>
<accession>A0A3S4PY24</accession>
<name>A0A3S4PY24_9MAGN</name>
<protein>
    <submittedName>
        <fullName evidence="1">Pentatricopeptide repeat-containing-like protein</fullName>
    </submittedName>
</protein>